<reference evidence="1" key="1">
    <citation type="submission" date="2019-09" db="EMBL/GenBank/DDBJ databases">
        <title>Draft genome information of white flower Hibiscus syriacus.</title>
        <authorList>
            <person name="Kim Y.-M."/>
        </authorList>
    </citation>
    <scope>NUCLEOTIDE SEQUENCE [LARGE SCALE GENOMIC DNA]</scope>
    <source>
        <strain evidence="1">YM2019G1</strain>
    </source>
</reference>
<sequence>MCIVDLEVFYQLVIPLTKASTILALHQLCQKGVPDIGSVFRKAASVLVYVAAKHAYPAPTSIYDKEMIPPKCCLMSITFPWEDIAHDLLFKYCFMVNASLFLLGLDIAIEGEKPDDVEEIHSDCRFQKCFLSLIAVMILFHIGQPVQLRVGVRMGKERVAPPGLPAPEVILKDGKVSSSSAVGTPGHRILAKQGFCTCGKC</sequence>
<dbReference type="EMBL" id="VEPZ02001738">
    <property type="protein sequence ID" value="KAE8659182.1"/>
    <property type="molecule type" value="Genomic_DNA"/>
</dbReference>
<dbReference type="Proteomes" id="UP000436088">
    <property type="component" value="Unassembled WGS sequence"/>
</dbReference>
<organism evidence="1 2">
    <name type="scientific">Hibiscus syriacus</name>
    <name type="common">Rose of Sharon</name>
    <dbReference type="NCBI Taxonomy" id="106335"/>
    <lineage>
        <taxon>Eukaryota</taxon>
        <taxon>Viridiplantae</taxon>
        <taxon>Streptophyta</taxon>
        <taxon>Embryophyta</taxon>
        <taxon>Tracheophyta</taxon>
        <taxon>Spermatophyta</taxon>
        <taxon>Magnoliopsida</taxon>
        <taxon>eudicotyledons</taxon>
        <taxon>Gunneridae</taxon>
        <taxon>Pentapetalae</taxon>
        <taxon>rosids</taxon>
        <taxon>malvids</taxon>
        <taxon>Malvales</taxon>
        <taxon>Malvaceae</taxon>
        <taxon>Malvoideae</taxon>
        <taxon>Hibiscus</taxon>
    </lineage>
</organism>
<proteinExistence type="predicted"/>
<comment type="caution">
    <text evidence="1">The sequence shown here is derived from an EMBL/GenBank/DDBJ whole genome shotgun (WGS) entry which is preliminary data.</text>
</comment>
<evidence type="ECO:0000313" key="1">
    <source>
        <dbReference type="EMBL" id="KAE8659182.1"/>
    </source>
</evidence>
<name>A0A6A2WIK9_HIBSY</name>
<protein>
    <submittedName>
        <fullName evidence="1">Uncharacterized protein</fullName>
    </submittedName>
</protein>
<keyword evidence="2" id="KW-1185">Reference proteome</keyword>
<evidence type="ECO:0000313" key="2">
    <source>
        <dbReference type="Proteomes" id="UP000436088"/>
    </source>
</evidence>
<gene>
    <name evidence="1" type="ORF">F3Y22_tig00116964pilonHSYRG00273</name>
</gene>
<dbReference type="AlphaFoldDB" id="A0A6A2WIK9"/>
<accession>A0A6A2WIK9</accession>